<dbReference type="PROSITE" id="PS50093">
    <property type="entry name" value="PKD"/>
    <property type="match status" value="1"/>
</dbReference>
<organism evidence="2">
    <name type="scientific">hydrothermal vent metagenome</name>
    <dbReference type="NCBI Taxonomy" id="652676"/>
    <lineage>
        <taxon>unclassified sequences</taxon>
        <taxon>metagenomes</taxon>
        <taxon>ecological metagenomes</taxon>
    </lineage>
</organism>
<dbReference type="SMART" id="SM00089">
    <property type="entry name" value="PKD"/>
    <property type="match status" value="1"/>
</dbReference>
<gene>
    <name evidence="2" type="ORF">MNBD_GAMMA24-1168</name>
</gene>
<accession>A0A3B1BFL4</accession>
<feature type="domain" description="PKD" evidence="1">
    <location>
        <begin position="46"/>
        <end position="127"/>
    </location>
</feature>
<name>A0A3B1BFL4_9ZZZZ</name>
<dbReference type="Gene3D" id="2.60.40.10">
    <property type="entry name" value="Immunoglobulins"/>
    <property type="match status" value="1"/>
</dbReference>
<evidence type="ECO:0000313" key="2">
    <source>
        <dbReference type="EMBL" id="VAX13231.1"/>
    </source>
</evidence>
<dbReference type="CDD" id="cd00146">
    <property type="entry name" value="PKD"/>
    <property type="match status" value="1"/>
</dbReference>
<dbReference type="SUPFAM" id="SSF49299">
    <property type="entry name" value="PKD domain"/>
    <property type="match status" value="1"/>
</dbReference>
<protein>
    <recommendedName>
        <fullName evidence="1">PKD domain-containing protein</fullName>
    </recommendedName>
</protein>
<proteinExistence type="predicted"/>
<sequence length="435" mass="47859">MLTLVACGGGGNSSGQENSLAVSTPVSTGAALTYGAVSLITSDTTPLASISASPNSGQASLQVHFVGEDISRKRIDIVRYDWDFGDGNTASGTDVRHSYDVPGSYAASLTITGSNGQTGSASHQIYVSNNTLDNYQAIVPNGVYFFDDFNYRVQRSGDALSVFQDHGWNTARAENLSGNGQGYLYTARQIPGYSGLFPGKDSTSVLAIEGRPSSRNSQTDFYLQFGGNYDNQVPADVWFQYWIYINYYNDPSDQNDQLSRFAPDSIFIEPERDSSPGLWALYRSNNSKAPYADKLGKNPAEYYMYLADLSDISYFDLAGNNSGEIGQTDLSDHLVPNRWTLVKIHLDTSTVNPKYEQWIKPLGGQWLKVAEYIQGQTANLSWRISPDDVGGHRAFRMPGIQNSCSFDPGQACNFWIYLDDFCVATSEDTLPIYPY</sequence>
<reference evidence="2" key="1">
    <citation type="submission" date="2018-06" db="EMBL/GenBank/DDBJ databases">
        <authorList>
            <person name="Zhirakovskaya E."/>
        </authorList>
    </citation>
    <scope>NUCLEOTIDE SEQUENCE</scope>
</reference>
<evidence type="ECO:0000259" key="1">
    <source>
        <dbReference type="PROSITE" id="PS50093"/>
    </source>
</evidence>
<dbReference type="InterPro" id="IPR013783">
    <property type="entry name" value="Ig-like_fold"/>
</dbReference>
<dbReference type="AlphaFoldDB" id="A0A3B1BFL4"/>
<dbReference type="Pfam" id="PF18911">
    <property type="entry name" value="PKD_4"/>
    <property type="match status" value="1"/>
</dbReference>
<dbReference type="InterPro" id="IPR000601">
    <property type="entry name" value="PKD_dom"/>
</dbReference>
<dbReference type="InterPro" id="IPR035986">
    <property type="entry name" value="PKD_dom_sf"/>
</dbReference>
<dbReference type="InterPro" id="IPR022409">
    <property type="entry name" value="PKD/Chitinase_dom"/>
</dbReference>
<dbReference type="EMBL" id="UOFZ01000106">
    <property type="protein sequence ID" value="VAX13231.1"/>
    <property type="molecule type" value="Genomic_DNA"/>
</dbReference>